<dbReference type="InterPro" id="IPR003660">
    <property type="entry name" value="HAMP_dom"/>
</dbReference>
<dbReference type="CDD" id="cd00075">
    <property type="entry name" value="HATPase"/>
    <property type="match status" value="1"/>
</dbReference>
<feature type="domain" description="HAMP" evidence="13">
    <location>
        <begin position="198"/>
        <end position="251"/>
    </location>
</feature>
<dbReference type="EC" id="2.7.13.3" evidence="3"/>
<keyword evidence="8 11" id="KW-1133">Transmembrane helix</keyword>
<dbReference type="EMBL" id="JADOUF010000001">
    <property type="protein sequence ID" value="MBG6136484.1"/>
    <property type="molecule type" value="Genomic_DNA"/>
</dbReference>
<comment type="caution">
    <text evidence="14">The sequence shown here is derived from an EMBL/GenBank/DDBJ whole genome shotgun (WGS) entry which is preliminary data.</text>
</comment>
<evidence type="ECO:0000259" key="13">
    <source>
        <dbReference type="PROSITE" id="PS50885"/>
    </source>
</evidence>
<sequence length="483" mass="50915">MTPAAEHVTWRSPSRWLVRRWGVRARSAVAAVIVVAVVLAVAAGAFVFLHRRALISVADASAVTRAEAVAGILASGDSDGLGRSLRSRAGEQTLVQVVGTDGAVRAASAEVAGQPALSPLRPAVGTIMREDRTLAVANGATFRIVAVCVNTPGGAETVLVAQSLYPIHEAVESEVTLLAAGYPILLLLVGAATAVFVGRSLRPVEAVRRQVALITDRHLHARVPVPGPRDEIRHLAETMNAMLDRLEVASRAQRRFVADASHELRSPLSTITLGLELLDTPPPGGVDPGTVALLRGEAARLESLVADLLLLARADERGLSPRWADVDLDDLMDSERTRLRALPGLTVNARIDPVRVRGDRDQIARAIRNITDNAARHARHAVGLRLWRVGADARIEVTDDGPGIAVADRDRVFGRFVRLEDSRQRVSGGTGLGLAIVAEIVAGHGGTVSVGEAEGGGTAVVMSLPVVGEPVAGAAYGLDDRRS</sequence>
<keyword evidence="15" id="KW-1185">Reference proteome</keyword>
<comment type="catalytic activity">
    <reaction evidence="1">
        <text>ATP + protein L-histidine = ADP + protein N-phospho-L-histidine.</text>
        <dbReference type="EC" id="2.7.13.3"/>
    </reaction>
</comment>
<dbReference type="PROSITE" id="PS50885">
    <property type="entry name" value="HAMP"/>
    <property type="match status" value="1"/>
</dbReference>
<dbReference type="PANTHER" id="PTHR45436:SF5">
    <property type="entry name" value="SENSOR HISTIDINE KINASE TRCS"/>
    <property type="match status" value="1"/>
</dbReference>
<keyword evidence="10 11" id="KW-0472">Membrane</keyword>
<evidence type="ECO:0000313" key="14">
    <source>
        <dbReference type="EMBL" id="MBG6136484.1"/>
    </source>
</evidence>
<dbReference type="Pfam" id="PF02518">
    <property type="entry name" value="HATPase_c"/>
    <property type="match status" value="1"/>
</dbReference>
<keyword evidence="9" id="KW-0902">Two-component regulatory system</keyword>
<dbReference type="InterPro" id="IPR005467">
    <property type="entry name" value="His_kinase_dom"/>
</dbReference>
<dbReference type="Proteomes" id="UP000622552">
    <property type="component" value="Unassembled WGS sequence"/>
</dbReference>
<evidence type="ECO:0000259" key="12">
    <source>
        <dbReference type="PROSITE" id="PS50109"/>
    </source>
</evidence>
<evidence type="ECO:0000256" key="9">
    <source>
        <dbReference type="ARBA" id="ARBA00023012"/>
    </source>
</evidence>
<protein>
    <recommendedName>
        <fullName evidence="3">histidine kinase</fullName>
        <ecNumber evidence="3">2.7.13.3</ecNumber>
    </recommendedName>
</protein>
<dbReference type="InterPro" id="IPR003661">
    <property type="entry name" value="HisK_dim/P_dom"/>
</dbReference>
<dbReference type="InterPro" id="IPR036890">
    <property type="entry name" value="HATPase_C_sf"/>
</dbReference>
<evidence type="ECO:0000313" key="15">
    <source>
        <dbReference type="Proteomes" id="UP000622552"/>
    </source>
</evidence>
<evidence type="ECO:0000256" key="7">
    <source>
        <dbReference type="ARBA" id="ARBA00022777"/>
    </source>
</evidence>
<reference evidence="14" key="1">
    <citation type="submission" date="2020-11" db="EMBL/GenBank/DDBJ databases">
        <title>Sequencing the genomes of 1000 actinobacteria strains.</title>
        <authorList>
            <person name="Klenk H.-P."/>
        </authorList>
    </citation>
    <scope>NUCLEOTIDE SEQUENCE</scope>
    <source>
        <strain evidence="14">DSM 45356</strain>
    </source>
</reference>
<dbReference type="GO" id="GO:0000155">
    <property type="term" value="F:phosphorelay sensor kinase activity"/>
    <property type="evidence" value="ECO:0007669"/>
    <property type="project" value="InterPro"/>
</dbReference>
<accession>A0A8J7GPE0</accession>
<dbReference type="PROSITE" id="PS50109">
    <property type="entry name" value="HIS_KIN"/>
    <property type="match status" value="1"/>
</dbReference>
<evidence type="ECO:0000256" key="1">
    <source>
        <dbReference type="ARBA" id="ARBA00000085"/>
    </source>
</evidence>
<gene>
    <name evidence="14" type="ORF">IW245_002678</name>
</gene>
<feature type="domain" description="Histidine kinase" evidence="12">
    <location>
        <begin position="259"/>
        <end position="468"/>
    </location>
</feature>
<dbReference type="Gene3D" id="1.10.287.130">
    <property type="match status" value="1"/>
</dbReference>
<dbReference type="PANTHER" id="PTHR45436">
    <property type="entry name" value="SENSOR HISTIDINE KINASE YKOH"/>
    <property type="match status" value="1"/>
</dbReference>
<keyword evidence="4" id="KW-0597">Phosphoprotein</keyword>
<evidence type="ECO:0000256" key="8">
    <source>
        <dbReference type="ARBA" id="ARBA00022989"/>
    </source>
</evidence>
<evidence type="ECO:0000256" key="2">
    <source>
        <dbReference type="ARBA" id="ARBA00004236"/>
    </source>
</evidence>
<evidence type="ECO:0000256" key="5">
    <source>
        <dbReference type="ARBA" id="ARBA00022679"/>
    </source>
</evidence>
<dbReference type="RefSeq" id="WP_197003453.1">
    <property type="nucleotide sequence ID" value="NZ_BONS01000015.1"/>
</dbReference>
<dbReference type="InterPro" id="IPR036097">
    <property type="entry name" value="HisK_dim/P_sf"/>
</dbReference>
<dbReference type="CDD" id="cd00082">
    <property type="entry name" value="HisKA"/>
    <property type="match status" value="1"/>
</dbReference>
<dbReference type="SMART" id="SM00304">
    <property type="entry name" value="HAMP"/>
    <property type="match status" value="1"/>
</dbReference>
<dbReference type="SUPFAM" id="SSF47384">
    <property type="entry name" value="Homodimeric domain of signal transducing histidine kinase"/>
    <property type="match status" value="1"/>
</dbReference>
<dbReference type="SUPFAM" id="SSF55874">
    <property type="entry name" value="ATPase domain of HSP90 chaperone/DNA topoisomerase II/histidine kinase"/>
    <property type="match status" value="1"/>
</dbReference>
<keyword evidence="5" id="KW-0808">Transferase</keyword>
<evidence type="ECO:0000256" key="6">
    <source>
        <dbReference type="ARBA" id="ARBA00022692"/>
    </source>
</evidence>
<feature type="transmembrane region" description="Helical" evidence="11">
    <location>
        <begin position="175"/>
        <end position="198"/>
    </location>
</feature>
<evidence type="ECO:0000256" key="3">
    <source>
        <dbReference type="ARBA" id="ARBA00012438"/>
    </source>
</evidence>
<dbReference type="GO" id="GO:0005886">
    <property type="term" value="C:plasma membrane"/>
    <property type="evidence" value="ECO:0007669"/>
    <property type="project" value="UniProtKB-SubCell"/>
</dbReference>
<evidence type="ECO:0000256" key="11">
    <source>
        <dbReference type="SAM" id="Phobius"/>
    </source>
</evidence>
<name>A0A8J7GPE0_9ACTN</name>
<dbReference type="PRINTS" id="PR00344">
    <property type="entry name" value="BCTRLSENSOR"/>
</dbReference>
<dbReference type="AlphaFoldDB" id="A0A8J7GPE0"/>
<evidence type="ECO:0000256" key="10">
    <source>
        <dbReference type="ARBA" id="ARBA00023136"/>
    </source>
</evidence>
<dbReference type="InterPro" id="IPR050428">
    <property type="entry name" value="TCS_sensor_his_kinase"/>
</dbReference>
<proteinExistence type="predicted"/>
<dbReference type="SUPFAM" id="SSF158472">
    <property type="entry name" value="HAMP domain-like"/>
    <property type="match status" value="1"/>
</dbReference>
<dbReference type="Pfam" id="PF00672">
    <property type="entry name" value="HAMP"/>
    <property type="match status" value="1"/>
</dbReference>
<keyword evidence="6 11" id="KW-0812">Transmembrane</keyword>
<dbReference type="SMART" id="SM00387">
    <property type="entry name" value="HATPase_c"/>
    <property type="match status" value="1"/>
</dbReference>
<dbReference type="Gene3D" id="3.30.565.10">
    <property type="entry name" value="Histidine kinase-like ATPase, C-terminal domain"/>
    <property type="match status" value="1"/>
</dbReference>
<comment type="subcellular location">
    <subcellularLocation>
        <location evidence="2">Cell membrane</location>
    </subcellularLocation>
</comment>
<dbReference type="CDD" id="cd06225">
    <property type="entry name" value="HAMP"/>
    <property type="match status" value="1"/>
</dbReference>
<evidence type="ECO:0000256" key="4">
    <source>
        <dbReference type="ARBA" id="ARBA00022553"/>
    </source>
</evidence>
<dbReference type="InterPro" id="IPR003594">
    <property type="entry name" value="HATPase_dom"/>
</dbReference>
<dbReference type="SMART" id="SM00388">
    <property type="entry name" value="HisKA"/>
    <property type="match status" value="1"/>
</dbReference>
<feature type="transmembrane region" description="Helical" evidence="11">
    <location>
        <begin position="28"/>
        <end position="49"/>
    </location>
</feature>
<dbReference type="Pfam" id="PF00512">
    <property type="entry name" value="HisKA"/>
    <property type="match status" value="1"/>
</dbReference>
<dbReference type="InterPro" id="IPR004358">
    <property type="entry name" value="Sig_transdc_His_kin-like_C"/>
</dbReference>
<organism evidence="14 15">
    <name type="scientific">Longispora fulva</name>
    <dbReference type="NCBI Taxonomy" id="619741"/>
    <lineage>
        <taxon>Bacteria</taxon>
        <taxon>Bacillati</taxon>
        <taxon>Actinomycetota</taxon>
        <taxon>Actinomycetes</taxon>
        <taxon>Micromonosporales</taxon>
        <taxon>Micromonosporaceae</taxon>
        <taxon>Longispora</taxon>
    </lineage>
</organism>
<keyword evidence="7 14" id="KW-0418">Kinase</keyword>